<gene>
    <name evidence="2" type="ORF">HKI87_02g15960</name>
</gene>
<keyword evidence="3" id="KW-1185">Reference proteome</keyword>
<evidence type="ECO:0000313" key="3">
    <source>
        <dbReference type="Proteomes" id="UP001472866"/>
    </source>
</evidence>
<organism evidence="2 3">
    <name type="scientific">Chloropicon roscoffensis</name>
    <dbReference type="NCBI Taxonomy" id="1461544"/>
    <lineage>
        <taxon>Eukaryota</taxon>
        <taxon>Viridiplantae</taxon>
        <taxon>Chlorophyta</taxon>
        <taxon>Chloropicophyceae</taxon>
        <taxon>Chloropicales</taxon>
        <taxon>Chloropicaceae</taxon>
        <taxon>Chloropicon</taxon>
    </lineage>
</organism>
<dbReference type="InterPro" id="IPR013897">
    <property type="entry name" value="Duc1"/>
</dbReference>
<dbReference type="EMBL" id="CP151502">
    <property type="protein sequence ID" value="WZN60068.1"/>
    <property type="molecule type" value="Genomic_DNA"/>
</dbReference>
<proteinExistence type="predicted"/>
<dbReference type="PANTHER" id="PTHR34826">
    <property type="entry name" value="UPF0590 PROTEIN C409.17C"/>
    <property type="match status" value="1"/>
</dbReference>
<dbReference type="Proteomes" id="UP001472866">
    <property type="component" value="Chromosome 02"/>
</dbReference>
<dbReference type="PANTHER" id="PTHR34826:SF2">
    <property type="entry name" value="UPF0590 PROTEIN C409.17C"/>
    <property type="match status" value="1"/>
</dbReference>
<evidence type="ECO:0000313" key="2">
    <source>
        <dbReference type="EMBL" id="WZN60068.1"/>
    </source>
</evidence>
<accession>A0AAX4P1M2</accession>
<dbReference type="AlphaFoldDB" id="A0AAX4P1M2"/>
<reference evidence="2 3" key="1">
    <citation type="submission" date="2024-03" db="EMBL/GenBank/DDBJ databases">
        <title>Complete genome sequence of the green alga Chloropicon roscoffensis RCC1871.</title>
        <authorList>
            <person name="Lemieux C."/>
            <person name="Pombert J.-F."/>
            <person name="Otis C."/>
            <person name="Turmel M."/>
        </authorList>
    </citation>
    <scope>NUCLEOTIDE SEQUENCE [LARGE SCALE GENOMIC DNA]</scope>
    <source>
        <strain evidence="2 3">RCC1871</strain>
    </source>
</reference>
<feature type="domain" description="Domain of unknown function at the cortex 1" evidence="1">
    <location>
        <begin position="41"/>
        <end position="281"/>
    </location>
</feature>
<sequence length="291" mass="33086">MAPEIDSHALAPCGEALHAGHWRSSAPDLSLDLWPNRPCLVTQAPSPSSSCQAVPVDVGDELRVSSDLFEGRAFVYVDGAGTPAGQPVGESPFGGRRSSFTLRGRFKRRVRFSDLVIGHEFNDGVIDPPGWQRSLILGFLRRFFPHLKVTLGARTSALAPVLLECKRLRVSRPGDEGRELERLDVPEDTGLLGGFFAERPRSPRERARYFRRRENTENHHFEPDLEYTFEFYQNNLSFVDYKLRFGMFSLGIGRITKGRPVQFLIKDVCESEYLCYFEFWSERLLCFLPPK</sequence>
<name>A0AAX4P1M2_9CHLO</name>
<protein>
    <recommendedName>
        <fullName evidence="1">Domain of unknown function at the cortex 1 domain-containing protein</fullName>
    </recommendedName>
</protein>
<dbReference type="Pfam" id="PF08588">
    <property type="entry name" value="Duc1"/>
    <property type="match status" value="1"/>
</dbReference>
<evidence type="ECO:0000259" key="1">
    <source>
        <dbReference type="Pfam" id="PF08588"/>
    </source>
</evidence>